<dbReference type="STRING" id="1216006.VA7868_01749"/>
<evidence type="ECO:0000313" key="3">
    <source>
        <dbReference type="Proteomes" id="UP000184608"/>
    </source>
</evidence>
<keyword evidence="3" id="KW-1185">Reference proteome</keyword>
<dbReference type="OrthoDB" id="9795854at2"/>
<dbReference type="AlphaFoldDB" id="A0A1M5YI30"/>
<dbReference type="EMBL" id="FQXZ01000015">
    <property type="protein sequence ID" value="SHI11697.1"/>
    <property type="molecule type" value="Genomic_DNA"/>
</dbReference>
<gene>
    <name evidence="2" type="ORF">VA7868_01749</name>
</gene>
<proteinExistence type="predicted"/>
<protein>
    <submittedName>
        <fullName evidence="2">SoxR reducing system protein RseC</fullName>
    </submittedName>
</protein>
<keyword evidence="1" id="KW-0472">Membrane</keyword>
<organism evidence="2 3">
    <name type="scientific">Vibrio aerogenes CECT 7868</name>
    <dbReference type="NCBI Taxonomy" id="1216006"/>
    <lineage>
        <taxon>Bacteria</taxon>
        <taxon>Pseudomonadati</taxon>
        <taxon>Pseudomonadota</taxon>
        <taxon>Gammaproteobacteria</taxon>
        <taxon>Vibrionales</taxon>
        <taxon>Vibrionaceae</taxon>
        <taxon>Vibrio</taxon>
    </lineage>
</organism>
<dbReference type="PANTHER" id="PTHR35867">
    <property type="entry name" value="PROTEIN RSEC"/>
    <property type="match status" value="1"/>
</dbReference>
<sequence>MMTALATVSDVHPSKNGYEVKLRCEQQTSCSHCASSSSCGTGVVSKAVGNKSLSWSLETQQKLEPGQMVEIGLPEKSLLQSALIVYLFPLLMLITGTFAGEFIVSPFFHHSEPSVILTSVGFIVSGVFLSRLMSKRLEARTLNEVTLLRVLGESIL</sequence>
<dbReference type="Proteomes" id="UP000184608">
    <property type="component" value="Unassembled WGS sequence"/>
</dbReference>
<dbReference type="InterPro" id="IPR026268">
    <property type="entry name" value="RseC"/>
</dbReference>
<keyword evidence="1" id="KW-1133">Transmembrane helix</keyword>
<evidence type="ECO:0000313" key="2">
    <source>
        <dbReference type="EMBL" id="SHI11697.1"/>
    </source>
</evidence>
<dbReference type="PIRSF" id="PIRSF004923">
    <property type="entry name" value="RseC"/>
    <property type="match status" value="1"/>
</dbReference>
<evidence type="ECO:0000256" key="1">
    <source>
        <dbReference type="SAM" id="Phobius"/>
    </source>
</evidence>
<dbReference type="PANTHER" id="PTHR35867:SF1">
    <property type="entry name" value="PROTEIN RSEC"/>
    <property type="match status" value="1"/>
</dbReference>
<reference evidence="2 3" key="1">
    <citation type="submission" date="2016-11" db="EMBL/GenBank/DDBJ databases">
        <authorList>
            <person name="Jaros S."/>
            <person name="Januszkiewicz K."/>
            <person name="Wedrychowicz H."/>
        </authorList>
    </citation>
    <scope>NUCLEOTIDE SEQUENCE [LARGE SCALE GENOMIC DNA]</scope>
    <source>
        <strain evidence="2 3">CECT 7868</strain>
    </source>
</reference>
<feature type="transmembrane region" description="Helical" evidence="1">
    <location>
        <begin position="114"/>
        <end position="133"/>
    </location>
</feature>
<dbReference type="InterPro" id="IPR007359">
    <property type="entry name" value="SigmaE_reg_RseC_MucC"/>
</dbReference>
<feature type="transmembrane region" description="Helical" evidence="1">
    <location>
        <begin position="83"/>
        <end position="108"/>
    </location>
</feature>
<dbReference type="Pfam" id="PF04246">
    <property type="entry name" value="RseC_MucC"/>
    <property type="match status" value="1"/>
</dbReference>
<accession>A0A1M5YI30</accession>
<dbReference type="RefSeq" id="WP_073603454.1">
    <property type="nucleotide sequence ID" value="NZ_FQXZ01000015.1"/>
</dbReference>
<keyword evidence="1" id="KW-0812">Transmembrane</keyword>
<name>A0A1M5YI30_9VIBR</name>